<feature type="compositionally biased region" description="Low complexity" evidence="1">
    <location>
        <begin position="225"/>
        <end position="241"/>
    </location>
</feature>
<feature type="compositionally biased region" description="Polar residues" evidence="1">
    <location>
        <begin position="284"/>
        <end position="297"/>
    </location>
</feature>
<keyword evidence="2" id="KW-0472">Membrane</keyword>
<evidence type="ECO:0000256" key="2">
    <source>
        <dbReference type="SAM" id="Phobius"/>
    </source>
</evidence>
<evidence type="ECO:0000313" key="4">
    <source>
        <dbReference type="EMBL" id="AUN94084.1"/>
    </source>
</evidence>
<dbReference type="GO" id="GO:0003677">
    <property type="term" value="F:DNA binding"/>
    <property type="evidence" value="ECO:0007669"/>
    <property type="project" value="InterPro"/>
</dbReference>
<dbReference type="EMBL" id="CP025682">
    <property type="protein sequence ID" value="AUN94084.1"/>
    <property type="molecule type" value="Genomic_DNA"/>
</dbReference>
<dbReference type="KEGG" id="atw:C0099_03485"/>
<keyword evidence="2" id="KW-0812">Transmembrane</keyword>
<feature type="transmembrane region" description="Helical" evidence="2">
    <location>
        <begin position="124"/>
        <end position="142"/>
    </location>
</feature>
<dbReference type="AlphaFoldDB" id="A0A2I6S498"/>
<dbReference type="Pfam" id="PF13464">
    <property type="entry name" value="RodZ_C"/>
    <property type="match status" value="1"/>
</dbReference>
<reference evidence="4 5" key="1">
    <citation type="submission" date="2018-01" db="EMBL/GenBank/DDBJ databases">
        <authorList>
            <person name="Fu G.-Y."/>
        </authorList>
    </citation>
    <scope>NUCLEOTIDE SEQUENCE [LARGE SCALE GENOMIC DNA]</scope>
    <source>
        <strain evidence="4 5">SY39</strain>
    </source>
</reference>
<accession>A0A2I6S498</accession>
<keyword evidence="5" id="KW-1185">Reference proteome</keyword>
<sequence length="380" mass="39574">MNEEQDPYCFEAEAEAEPQLPPIGDSLRAAREARGESVADVAAALKFSSRQILAMEGERVHELPGPAFVKGFYRNYGRYLGVDIEPMIAARWSEPSARSVELSPVTNARGTLPGSGRRGGVGRAIAALVSVLVVVLALGWYFDGFRLEDRPDDVAGADLADASGDAAETAPEVEIIDDEPSVPDAGAVDEPAPAASGIAVPQLPATLEAPPAPALSSVEANNGDAPQAQPEAAQTTTTQPPASQPAPPPEAALVEQVPAPDEPDEPVEPQQASAAREPTPAPRTESQSDAAPSATQVAGSGSSRLVFSMSADAWLQVKDAQDRTLYVGTSRGGTTRVVQGDPPFWVTVGNADAVSLEFDGEPVELAPHMHTAGVARLVLE</sequence>
<dbReference type="InterPro" id="IPR025194">
    <property type="entry name" value="RodZ-like_C"/>
</dbReference>
<dbReference type="Gene3D" id="1.10.260.40">
    <property type="entry name" value="lambda repressor-like DNA-binding domains"/>
    <property type="match status" value="1"/>
</dbReference>
<gene>
    <name evidence="4" type="ORF">C0099_03485</name>
</gene>
<protein>
    <recommendedName>
        <fullName evidence="3">Cytoskeleton protein RodZ-like C-terminal domain-containing protein</fullName>
    </recommendedName>
</protein>
<dbReference type="Pfam" id="PF13413">
    <property type="entry name" value="HTH_25"/>
    <property type="match status" value="1"/>
</dbReference>
<name>A0A2I6S498_9RHOO</name>
<dbReference type="Proteomes" id="UP000242205">
    <property type="component" value="Chromosome"/>
</dbReference>
<dbReference type="InterPro" id="IPR010982">
    <property type="entry name" value="Lambda_DNA-bd_dom_sf"/>
</dbReference>
<dbReference type="PANTHER" id="PTHR34475">
    <property type="match status" value="1"/>
</dbReference>
<feature type="region of interest" description="Disordered" evidence="1">
    <location>
        <begin position="208"/>
        <end position="297"/>
    </location>
</feature>
<keyword evidence="2" id="KW-1133">Transmembrane helix</keyword>
<proteinExistence type="predicted"/>
<organism evidence="4 5">
    <name type="scientific">Pseudazoarcus pumilus</name>
    <dbReference type="NCBI Taxonomy" id="2067960"/>
    <lineage>
        <taxon>Bacteria</taxon>
        <taxon>Pseudomonadati</taxon>
        <taxon>Pseudomonadota</taxon>
        <taxon>Betaproteobacteria</taxon>
        <taxon>Rhodocyclales</taxon>
        <taxon>Zoogloeaceae</taxon>
        <taxon>Pseudazoarcus</taxon>
    </lineage>
</organism>
<dbReference type="OrthoDB" id="8561330at2"/>
<evidence type="ECO:0000259" key="3">
    <source>
        <dbReference type="Pfam" id="PF13464"/>
    </source>
</evidence>
<feature type="domain" description="Cytoskeleton protein RodZ-like C-terminal" evidence="3">
    <location>
        <begin position="306"/>
        <end position="377"/>
    </location>
</feature>
<dbReference type="InterPro" id="IPR050400">
    <property type="entry name" value="Bact_Cytoskel_RodZ"/>
</dbReference>
<evidence type="ECO:0000313" key="5">
    <source>
        <dbReference type="Proteomes" id="UP000242205"/>
    </source>
</evidence>
<dbReference type="PANTHER" id="PTHR34475:SF1">
    <property type="entry name" value="CYTOSKELETON PROTEIN RODZ"/>
    <property type="match status" value="1"/>
</dbReference>
<evidence type="ECO:0000256" key="1">
    <source>
        <dbReference type="SAM" id="MobiDB-lite"/>
    </source>
</evidence>
<dbReference type="RefSeq" id="WP_102246156.1">
    <property type="nucleotide sequence ID" value="NZ_CP025682.1"/>
</dbReference>